<dbReference type="GO" id="GO:0005730">
    <property type="term" value="C:nucleolus"/>
    <property type="evidence" value="ECO:0007669"/>
    <property type="project" value="UniProtKB-SubCell"/>
</dbReference>
<keyword evidence="7" id="KW-0804">Transcription</keyword>
<dbReference type="GO" id="GO:0006367">
    <property type="term" value="P:transcription initiation at RNA polymerase II promoter"/>
    <property type="evidence" value="ECO:0007669"/>
    <property type="project" value="TreeGrafter"/>
</dbReference>
<keyword evidence="3" id="KW-0240">DNA-directed RNA polymerase</keyword>
<keyword evidence="8" id="KW-0539">Nucleus</keyword>
<dbReference type="SUPFAM" id="SSF57783">
    <property type="entry name" value="Zinc beta-ribbon"/>
    <property type="match status" value="1"/>
</dbReference>
<dbReference type="InterPro" id="IPR001529">
    <property type="entry name" value="Zn_ribbon_RPB9"/>
</dbReference>
<evidence type="ECO:0000313" key="12">
    <source>
        <dbReference type="Proteomes" id="UP001369815"/>
    </source>
</evidence>
<dbReference type="GO" id="GO:0006283">
    <property type="term" value="P:transcription-coupled nucleotide-excision repair"/>
    <property type="evidence" value="ECO:0007669"/>
    <property type="project" value="TreeGrafter"/>
</dbReference>
<keyword evidence="12" id="KW-1185">Reference proteome</keyword>
<evidence type="ECO:0000256" key="6">
    <source>
        <dbReference type="ARBA" id="ARBA00022833"/>
    </source>
</evidence>
<evidence type="ECO:0000256" key="5">
    <source>
        <dbReference type="ARBA" id="ARBA00022771"/>
    </source>
</evidence>
<evidence type="ECO:0000256" key="2">
    <source>
        <dbReference type="ARBA" id="ARBA00008925"/>
    </source>
</evidence>
<comment type="caution">
    <text evidence="11">The sequence shown here is derived from an EMBL/GenBank/DDBJ whole genome shotgun (WGS) entry which is preliminary data.</text>
</comment>
<evidence type="ECO:0000256" key="1">
    <source>
        <dbReference type="ARBA" id="ARBA00004604"/>
    </source>
</evidence>
<dbReference type="PANTHER" id="PTHR11239:SF1">
    <property type="entry name" value="DNA-DIRECTED RNA POLYMERASE II SUBUNIT RPB9"/>
    <property type="match status" value="1"/>
</dbReference>
<feature type="domain" description="DNA-directed RNA polymerase II subunit RPB9-like zinc ribbon" evidence="10">
    <location>
        <begin position="23"/>
        <end position="76"/>
    </location>
</feature>
<keyword evidence="4" id="KW-0479">Metal-binding</keyword>
<evidence type="ECO:0000259" key="10">
    <source>
        <dbReference type="SMART" id="SM00661"/>
    </source>
</evidence>
<accession>A0AAX6MKI4</accession>
<keyword evidence="5" id="KW-0863">Zinc-finger</keyword>
<dbReference type="PANTHER" id="PTHR11239">
    <property type="entry name" value="DNA-DIRECTED RNA POLYMERASE"/>
    <property type="match status" value="1"/>
</dbReference>
<comment type="similarity">
    <text evidence="2">Belongs to the archaeal RpoM/eukaryotic RPA12/RPB9/RPC11 RNA polymerase family.</text>
</comment>
<feature type="region of interest" description="Disordered" evidence="9">
    <location>
        <begin position="75"/>
        <end position="99"/>
    </location>
</feature>
<keyword evidence="6" id="KW-0862">Zinc</keyword>
<dbReference type="GO" id="GO:0008270">
    <property type="term" value="F:zinc ion binding"/>
    <property type="evidence" value="ECO:0007669"/>
    <property type="project" value="UniProtKB-KW"/>
</dbReference>
<dbReference type="Proteomes" id="UP001369815">
    <property type="component" value="Unassembled WGS sequence"/>
</dbReference>
<dbReference type="AlphaFoldDB" id="A0AAX6MKI4"/>
<protein>
    <recommendedName>
        <fullName evidence="10">DNA-directed RNA polymerase II subunit RPB9-like zinc ribbon domain-containing protein</fullName>
    </recommendedName>
</protein>
<comment type="subcellular location">
    <subcellularLocation>
        <location evidence="1">Nucleus</location>
        <location evidence="1">Nucleolus</location>
    </subcellularLocation>
</comment>
<dbReference type="SMART" id="SM00661">
    <property type="entry name" value="RPOL9"/>
    <property type="match status" value="1"/>
</dbReference>
<feature type="compositionally biased region" description="Polar residues" evidence="9">
    <location>
        <begin position="75"/>
        <end position="92"/>
    </location>
</feature>
<organism evidence="11 12">
    <name type="scientific">Daldinia eschscholtzii</name>
    <dbReference type="NCBI Taxonomy" id="292717"/>
    <lineage>
        <taxon>Eukaryota</taxon>
        <taxon>Fungi</taxon>
        <taxon>Dikarya</taxon>
        <taxon>Ascomycota</taxon>
        <taxon>Pezizomycotina</taxon>
        <taxon>Sordariomycetes</taxon>
        <taxon>Xylariomycetidae</taxon>
        <taxon>Xylariales</taxon>
        <taxon>Hypoxylaceae</taxon>
        <taxon>Daldinia</taxon>
    </lineage>
</organism>
<dbReference type="Pfam" id="PF02150">
    <property type="entry name" value="Zn_ribbon_RPB9"/>
    <property type="match status" value="1"/>
</dbReference>
<dbReference type="InterPro" id="IPR012164">
    <property type="entry name" value="Rpa12/Rpb9/Rpc10/TFS"/>
</dbReference>
<dbReference type="EMBL" id="JBANMG010000005">
    <property type="protein sequence ID" value="KAK6953139.1"/>
    <property type="molecule type" value="Genomic_DNA"/>
</dbReference>
<evidence type="ECO:0000256" key="4">
    <source>
        <dbReference type="ARBA" id="ARBA00022723"/>
    </source>
</evidence>
<proteinExistence type="inferred from homology"/>
<gene>
    <name evidence="11" type="ORF">Daesc_005439</name>
</gene>
<reference evidence="11 12" key="1">
    <citation type="journal article" date="2024" name="Front Chem Biol">
        <title>Unveiling the potential of Daldinia eschscholtzii MFLUCC 19-0629 through bioactivity and bioinformatics studies for enhanced sustainable agriculture production.</title>
        <authorList>
            <person name="Brooks S."/>
            <person name="Weaver J.A."/>
            <person name="Klomchit A."/>
            <person name="Alharthi S.A."/>
            <person name="Onlamun T."/>
            <person name="Nurani R."/>
            <person name="Vong T.K."/>
            <person name="Alberti F."/>
            <person name="Greco C."/>
        </authorList>
    </citation>
    <scope>NUCLEOTIDE SEQUENCE [LARGE SCALE GENOMIC DNA]</scope>
    <source>
        <strain evidence="11">MFLUCC 19-0629</strain>
    </source>
</reference>
<name>A0AAX6MKI4_9PEZI</name>
<evidence type="ECO:0000256" key="3">
    <source>
        <dbReference type="ARBA" id="ARBA00022478"/>
    </source>
</evidence>
<evidence type="ECO:0000313" key="11">
    <source>
        <dbReference type="EMBL" id="KAK6953139.1"/>
    </source>
</evidence>
<dbReference type="GO" id="GO:0001193">
    <property type="term" value="P:maintenance of transcriptional fidelity during transcription elongation by RNA polymerase II"/>
    <property type="evidence" value="ECO:0007669"/>
    <property type="project" value="TreeGrafter"/>
</dbReference>
<dbReference type="GO" id="GO:0003899">
    <property type="term" value="F:DNA-directed RNA polymerase activity"/>
    <property type="evidence" value="ECO:0007669"/>
    <property type="project" value="InterPro"/>
</dbReference>
<feature type="region of interest" description="Disordered" evidence="9">
    <location>
        <begin position="204"/>
        <end position="240"/>
    </location>
</feature>
<feature type="compositionally biased region" description="Acidic residues" evidence="9">
    <location>
        <begin position="205"/>
        <end position="217"/>
    </location>
</feature>
<feature type="compositionally biased region" description="Polar residues" evidence="9">
    <location>
        <begin position="228"/>
        <end position="240"/>
    </location>
</feature>
<dbReference type="Gene3D" id="2.20.25.10">
    <property type="match status" value="1"/>
</dbReference>
<dbReference type="FunFam" id="2.20.25.10:FF:000008">
    <property type="entry name" value="DNA-directed RNA polymerase II subunit RPB9"/>
    <property type="match status" value="1"/>
</dbReference>
<sequence length="240" mass="26135">MSSPAPSNDGEAPKNNQEQITFRFCAECSNMLYPKEDEDAHKLQFTCRTCQYTEEATSSCVFRNVINSAAGETAGVTQDVGSDPTASNQASPHSHPHSPTFADTSLAVCLRCGVTLLHCDQCEDPASVEEYTRFIRLNPDYAATRISDSIRIANFWSSLDDEDKAAFANEFASCGEPAIPDLSQDRDSLAYYLSGNGLLTSLDALDTDPPEALEDPPEYGSMPMSHSELVSTQTSKVVLR</sequence>
<evidence type="ECO:0000256" key="9">
    <source>
        <dbReference type="SAM" id="MobiDB-lite"/>
    </source>
</evidence>
<evidence type="ECO:0000256" key="7">
    <source>
        <dbReference type="ARBA" id="ARBA00023163"/>
    </source>
</evidence>
<evidence type="ECO:0000256" key="8">
    <source>
        <dbReference type="ARBA" id="ARBA00023242"/>
    </source>
</evidence>
<dbReference type="GO" id="GO:0005665">
    <property type="term" value="C:RNA polymerase II, core complex"/>
    <property type="evidence" value="ECO:0007669"/>
    <property type="project" value="TreeGrafter"/>
</dbReference>